<evidence type="ECO:0000313" key="2">
    <source>
        <dbReference type="Proteomes" id="UP001328107"/>
    </source>
</evidence>
<gene>
    <name evidence="1" type="ORF">PMAYCL1PPCAC_24076</name>
</gene>
<comment type="caution">
    <text evidence="1">The sequence shown here is derived from an EMBL/GenBank/DDBJ whole genome shotgun (WGS) entry which is preliminary data.</text>
</comment>
<reference evidence="2" key="1">
    <citation type="submission" date="2022-10" db="EMBL/GenBank/DDBJ databases">
        <title>Genome assembly of Pristionchus species.</title>
        <authorList>
            <person name="Yoshida K."/>
            <person name="Sommer R.J."/>
        </authorList>
    </citation>
    <scope>NUCLEOTIDE SEQUENCE [LARGE SCALE GENOMIC DNA]</scope>
    <source>
        <strain evidence="2">RS5460</strain>
    </source>
</reference>
<evidence type="ECO:0000313" key="1">
    <source>
        <dbReference type="EMBL" id="GMR53881.1"/>
    </source>
</evidence>
<dbReference type="EMBL" id="BTRK01000005">
    <property type="protein sequence ID" value="GMR53881.1"/>
    <property type="molecule type" value="Genomic_DNA"/>
</dbReference>
<organism evidence="1 2">
    <name type="scientific">Pristionchus mayeri</name>
    <dbReference type="NCBI Taxonomy" id="1317129"/>
    <lineage>
        <taxon>Eukaryota</taxon>
        <taxon>Metazoa</taxon>
        <taxon>Ecdysozoa</taxon>
        <taxon>Nematoda</taxon>
        <taxon>Chromadorea</taxon>
        <taxon>Rhabditida</taxon>
        <taxon>Rhabditina</taxon>
        <taxon>Diplogasteromorpha</taxon>
        <taxon>Diplogasteroidea</taxon>
        <taxon>Neodiplogasteridae</taxon>
        <taxon>Pristionchus</taxon>
    </lineage>
</organism>
<proteinExistence type="predicted"/>
<dbReference type="AlphaFoldDB" id="A0AAN5I867"/>
<feature type="non-terminal residue" evidence="1">
    <location>
        <position position="1"/>
    </location>
</feature>
<protein>
    <submittedName>
        <fullName evidence="1">Uncharacterized protein</fullName>
    </submittedName>
</protein>
<accession>A0AAN5I867</accession>
<sequence>CFLLNLYIFFSEMASKQVLIGIIVEQNSDFGIPNVKIASKDRVFEIDPDKLPLNVGLGYWVAGGSSDFDNVVETKRVRQDSRVVDGQVQVFSYVAVPFGHCSIRDGFLLPDLAKVWSPHLGYAFCEAELMFGLREEILYEAWFQYRSDCGEFEPIWELKVVGKPLIDSSKTILLKQTPWKLYSRKTEMGDTSQSAVLHADRKGYDRYYRGLVIALMNYPESEVILYSPICGIVSTTEKKVAKSIYSNLEIGTIVKFRKCTDSMTNEKYPEIKEIMVTTRRDLRFEVNKDKQQSQQVIKMLTSIPIDDDLLEEGGNEELISILSEYGPVTVTRETFGKLMEEVELKKDDLVNAMREGNELLVWILFVPIKSSWTISRIDKNWFKNKAVAEIPM</sequence>
<dbReference type="Proteomes" id="UP001328107">
    <property type="component" value="Unassembled WGS sequence"/>
</dbReference>
<keyword evidence="2" id="KW-1185">Reference proteome</keyword>
<name>A0AAN5I867_9BILA</name>